<dbReference type="Proteomes" id="UP000004994">
    <property type="component" value="Chromosome 11"/>
</dbReference>
<dbReference type="PaxDb" id="4081-Solyc11g063550.1.1"/>
<reference evidence="1" key="1">
    <citation type="journal article" date="2012" name="Nature">
        <title>The tomato genome sequence provides insights into fleshy fruit evolution.</title>
        <authorList>
            <consortium name="Tomato Genome Consortium"/>
        </authorList>
    </citation>
    <scope>NUCLEOTIDE SEQUENCE [LARGE SCALE GENOMIC DNA]</scope>
    <source>
        <strain evidence="1">cv. Heinz 1706</strain>
    </source>
</reference>
<reference evidence="1" key="2">
    <citation type="submission" date="2019-01" db="UniProtKB">
        <authorList>
            <consortium name="EnsemblPlants"/>
        </authorList>
    </citation>
    <scope>IDENTIFICATION</scope>
    <source>
        <strain evidence="1">cv. Heinz 1706</strain>
    </source>
</reference>
<name>A0A3Q7IXM3_SOLLC</name>
<accession>A0A3Q7IXM3</accession>
<dbReference type="EnsemblPlants" id="Solyc11g063550.1.1">
    <property type="protein sequence ID" value="Solyc11g063550.1.1.1"/>
    <property type="gene ID" value="Solyc11g063550.1"/>
</dbReference>
<protein>
    <submittedName>
        <fullName evidence="1">Uncharacterized protein</fullName>
    </submittedName>
</protein>
<keyword evidence="2" id="KW-1185">Reference proteome</keyword>
<proteinExistence type="predicted"/>
<dbReference type="Gramene" id="Solyc11g063550.1.1">
    <property type="protein sequence ID" value="Solyc11g063550.1.1.1"/>
    <property type="gene ID" value="Solyc11g063550.1"/>
</dbReference>
<dbReference type="AlphaFoldDB" id="A0A3Q7IXM3"/>
<evidence type="ECO:0000313" key="2">
    <source>
        <dbReference type="Proteomes" id="UP000004994"/>
    </source>
</evidence>
<evidence type="ECO:0000313" key="1">
    <source>
        <dbReference type="EnsemblPlants" id="Solyc11g063550.1.1.1"/>
    </source>
</evidence>
<sequence>MRFGAVTFFITSSFHVLTPSNRIGDLHLTLAIFLDDILSYWFQVHTLFPNPERSYVNVPRVGTSTFLSQSMGLGFDSVRDSESINRMGKHLSSFAFSPLLLLWLPFRVHFMPPPVTLSLASLSSPSSSGKRVNSGPIPYLIL</sequence>
<organism evidence="1">
    <name type="scientific">Solanum lycopersicum</name>
    <name type="common">Tomato</name>
    <name type="synonym">Lycopersicon esculentum</name>
    <dbReference type="NCBI Taxonomy" id="4081"/>
    <lineage>
        <taxon>Eukaryota</taxon>
        <taxon>Viridiplantae</taxon>
        <taxon>Streptophyta</taxon>
        <taxon>Embryophyta</taxon>
        <taxon>Tracheophyta</taxon>
        <taxon>Spermatophyta</taxon>
        <taxon>Magnoliopsida</taxon>
        <taxon>eudicotyledons</taxon>
        <taxon>Gunneridae</taxon>
        <taxon>Pentapetalae</taxon>
        <taxon>asterids</taxon>
        <taxon>lamiids</taxon>
        <taxon>Solanales</taxon>
        <taxon>Solanaceae</taxon>
        <taxon>Solanoideae</taxon>
        <taxon>Solaneae</taxon>
        <taxon>Solanum</taxon>
        <taxon>Solanum subgen. Lycopersicon</taxon>
    </lineage>
</organism>
<dbReference type="InParanoid" id="A0A3Q7IXM3"/>